<name>A0A0E9UV18_ANGAN</name>
<protein>
    <submittedName>
        <fullName evidence="1">Uncharacterized protein</fullName>
    </submittedName>
</protein>
<reference evidence="1" key="2">
    <citation type="journal article" date="2015" name="Fish Shellfish Immunol.">
        <title>Early steps in the European eel (Anguilla anguilla)-Vibrio vulnificus interaction in the gills: Role of the RtxA13 toxin.</title>
        <authorList>
            <person name="Callol A."/>
            <person name="Pajuelo D."/>
            <person name="Ebbesson L."/>
            <person name="Teles M."/>
            <person name="MacKenzie S."/>
            <person name="Amaro C."/>
        </authorList>
    </citation>
    <scope>NUCLEOTIDE SEQUENCE</scope>
</reference>
<evidence type="ECO:0000313" key="1">
    <source>
        <dbReference type="EMBL" id="JAH68778.1"/>
    </source>
</evidence>
<reference evidence="1" key="1">
    <citation type="submission" date="2014-11" db="EMBL/GenBank/DDBJ databases">
        <authorList>
            <person name="Amaro Gonzalez C."/>
        </authorList>
    </citation>
    <scope>NUCLEOTIDE SEQUENCE</scope>
</reference>
<sequence>MIQYVEFTKTECYF</sequence>
<accession>A0A0E9UV18</accession>
<dbReference type="EMBL" id="GBXM01039799">
    <property type="protein sequence ID" value="JAH68778.1"/>
    <property type="molecule type" value="Transcribed_RNA"/>
</dbReference>
<proteinExistence type="predicted"/>
<organism evidence="1">
    <name type="scientific">Anguilla anguilla</name>
    <name type="common">European freshwater eel</name>
    <name type="synonym">Muraena anguilla</name>
    <dbReference type="NCBI Taxonomy" id="7936"/>
    <lineage>
        <taxon>Eukaryota</taxon>
        <taxon>Metazoa</taxon>
        <taxon>Chordata</taxon>
        <taxon>Craniata</taxon>
        <taxon>Vertebrata</taxon>
        <taxon>Euteleostomi</taxon>
        <taxon>Actinopterygii</taxon>
        <taxon>Neopterygii</taxon>
        <taxon>Teleostei</taxon>
        <taxon>Anguilliformes</taxon>
        <taxon>Anguillidae</taxon>
        <taxon>Anguilla</taxon>
    </lineage>
</organism>